<feature type="domain" description="Transposase DDE" evidence="1">
    <location>
        <begin position="58"/>
        <end position="180"/>
    </location>
</feature>
<gene>
    <name evidence="2" type="ORF">MUN86_26995</name>
</gene>
<evidence type="ECO:0000313" key="3">
    <source>
        <dbReference type="Proteomes" id="UP000830401"/>
    </source>
</evidence>
<accession>A0ABY4GF16</accession>
<dbReference type="InterPro" id="IPR025668">
    <property type="entry name" value="Tnp_DDE_dom"/>
</dbReference>
<dbReference type="PANTHER" id="PTHR33408:SF2">
    <property type="entry name" value="TRANSPOSASE DDE DOMAIN-CONTAINING PROTEIN"/>
    <property type="match status" value="1"/>
</dbReference>
<dbReference type="Proteomes" id="UP000830401">
    <property type="component" value="Plasmid unnamed4"/>
</dbReference>
<dbReference type="EMBL" id="CP095065">
    <property type="protein sequence ID" value="UOQ69346.1"/>
    <property type="molecule type" value="Genomic_DNA"/>
</dbReference>
<keyword evidence="2" id="KW-0614">Plasmid</keyword>
<name>A0ABY4GF16_9BACT</name>
<dbReference type="PANTHER" id="PTHR33408">
    <property type="entry name" value="TRANSPOSASE"/>
    <property type="match status" value="1"/>
</dbReference>
<keyword evidence="3" id="KW-1185">Reference proteome</keyword>
<sequence length="192" mass="21813">MNTFRLFITNVVADADYCSGENYEQREERGLTGYIPAQGGYKGEHPGFIYDAVTDSYTCEQGKLLVFDQVYVDAQGNAKKRYIAKAREGKRGPLAEQCKGKKAREKRRHHTPYKVQYDRMLARLATRVGQRMRRLRASPVEPVLGSLITYYGLGHLSKKRQAGAAKGLYIVAMAYNLKKYLRFTPASQMSWG</sequence>
<dbReference type="Pfam" id="PF13751">
    <property type="entry name" value="DDE_Tnp_1_6"/>
    <property type="match status" value="1"/>
</dbReference>
<evidence type="ECO:0000259" key="1">
    <source>
        <dbReference type="Pfam" id="PF13751"/>
    </source>
</evidence>
<protein>
    <submittedName>
        <fullName evidence="2">Transposase</fullName>
    </submittedName>
</protein>
<geneLocation type="plasmid" evidence="2 3">
    <name>unnamed4</name>
</geneLocation>
<reference evidence="2" key="1">
    <citation type="submission" date="2022-04" db="EMBL/GenBank/DDBJ databases">
        <title>Hymenobacter sp. isolated from the air.</title>
        <authorList>
            <person name="Won M."/>
            <person name="Lee C.-M."/>
            <person name="Woen H.-Y."/>
            <person name="Kwon S.-W."/>
        </authorList>
    </citation>
    <scope>NUCLEOTIDE SEQUENCE</scope>
    <source>
        <strain evidence="2">5420S-77</strain>
        <plasmid evidence="2">unnamed4</plasmid>
    </source>
</reference>
<evidence type="ECO:0000313" key="2">
    <source>
        <dbReference type="EMBL" id="UOQ69346.1"/>
    </source>
</evidence>
<proteinExistence type="predicted"/>
<organism evidence="2 3">
    <name type="scientific">Hymenobacter volaticus</name>
    <dbReference type="NCBI Taxonomy" id="2932254"/>
    <lineage>
        <taxon>Bacteria</taxon>
        <taxon>Pseudomonadati</taxon>
        <taxon>Bacteroidota</taxon>
        <taxon>Cytophagia</taxon>
        <taxon>Cytophagales</taxon>
        <taxon>Hymenobacteraceae</taxon>
        <taxon>Hymenobacter</taxon>
    </lineage>
</organism>